<accession>A0A369W961</accession>
<keyword evidence="1" id="KW-1133">Transmembrane helix</keyword>
<sequence length="60" mass="6976">MINKPEFPILLFVGGLLLFAWPLMEVARTLSPGGRILYFFGFWALIVFFNIVLFRKPDRS</sequence>
<proteinExistence type="predicted"/>
<protein>
    <submittedName>
        <fullName evidence="2">Uncharacterized protein</fullName>
    </submittedName>
</protein>
<dbReference type="Proteomes" id="UP000253769">
    <property type="component" value="Unassembled WGS sequence"/>
</dbReference>
<evidence type="ECO:0000313" key="3">
    <source>
        <dbReference type="Proteomes" id="UP000253769"/>
    </source>
</evidence>
<dbReference type="AlphaFoldDB" id="A0A369W961"/>
<keyword evidence="3" id="KW-1185">Reference proteome</keyword>
<evidence type="ECO:0000256" key="1">
    <source>
        <dbReference type="SAM" id="Phobius"/>
    </source>
</evidence>
<feature type="transmembrane region" description="Helical" evidence="1">
    <location>
        <begin position="7"/>
        <end position="24"/>
    </location>
</feature>
<keyword evidence="1" id="KW-0812">Transmembrane</keyword>
<gene>
    <name evidence="2" type="ORF">DV711_19010</name>
</gene>
<feature type="transmembrane region" description="Helical" evidence="1">
    <location>
        <begin position="36"/>
        <end position="54"/>
    </location>
</feature>
<evidence type="ECO:0000313" key="2">
    <source>
        <dbReference type="EMBL" id="RDE18187.1"/>
    </source>
</evidence>
<keyword evidence="1" id="KW-0472">Membrane</keyword>
<comment type="caution">
    <text evidence="2">The sequence shown here is derived from an EMBL/GenBank/DDBJ whole genome shotgun (WGS) entry which is preliminary data.</text>
</comment>
<reference evidence="2 3" key="1">
    <citation type="submission" date="2018-07" db="EMBL/GenBank/DDBJ databases">
        <title>Motiliproteus coralliicola sp. nov., a bacterium isolated from Coral.</title>
        <authorList>
            <person name="Wang G."/>
        </authorList>
    </citation>
    <scope>NUCLEOTIDE SEQUENCE [LARGE SCALE GENOMIC DNA]</scope>
    <source>
        <strain evidence="2 3">C34</strain>
    </source>
</reference>
<organism evidence="2 3">
    <name type="scientific">Motiliproteus coralliicola</name>
    <dbReference type="NCBI Taxonomy" id="2283196"/>
    <lineage>
        <taxon>Bacteria</taxon>
        <taxon>Pseudomonadati</taxon>
        <taxon>Pseudomonadota</taxon>
        <taxon>Gammaproteobacteria</taxon>
        <taxon>Oceanospirillales</taxon>
        <taxon>Oceanospirillaceae</taxon>
        <taxon>Motiliproteus</taxon>
    </lineage>
</organism>
<name>A0A369W961_9GAMM</name>
<dbReference type="RefSeq" id="WP_114697308.1">
    <property type="nucleotide sequence ID" value="NZ_QQOH01000006.1"/>
</dbReference>
<dbReference type="EMBL" id="QQOH01000006">
    <property type="protein sequence ID" value="RDE18187.1"/>
    <property type="molecule type" value="Genomic_DNA"/>
</dbReference>
<dbReference type="OrthoDB" id="9921259at2"/>